<evidence type="ECO:0000256" key="1">
    <source>
        <dbReference type="SAM" id="Phobius"/>
    </source>
</evidence>
<keyword evidence="1" id="KW-0472">Membrane</keyword>
<name>F4XRA2_9CYAN</name>
<sequence length="253" mass="27277">MTSAVAETSQVDVMQEYQNPLWSILEAFRTVLGSLGPVLGIIAAAVIALSIIGAARLHRQSPYFAPIVGLHIALTMALLLALGMRIWPRFFFVDIGFLMLLIIVGVYASCVWVRQIVTFVPQKAVFPAAVAAMVLLSIGLATSNYTAPKQNLAGAVEYVGDTETGDARVYGIGVAGSLYNSFYGTDWSPIETEAAFDAAMAEPGPVYLVIAFPGRSFRVLPKMEEMADSGELELVKRFHGTLGDGNVLIFKRV</sequence>
<proteinExistence type="predicted"/>
<dbReference type="Proteomes" id="UP000003959">
    <property type="component" value="Unassembled WGS sequence"/>
</dbReference>
<evidence type="ECO:0000313" key="2">
    <source>
        <dbReference type="EMBL" id="EGJ32879.1"/>
    </source>
</evidence>
<feature type="transmembrane region" description="Helical" evidence="1">
    <location>
        <begin position="124"/>
        <end position="142"/>
    </location>
</feature>
<evidence type="ECO:0000313" key="3">
    <source>
        <dbReference type="Proteomes" id="UP000003959"/>
    </source>
</evidence>
<gene>
    <name evidence="2" type="ORF">LYNGBM3L_64040</name>
</gene>
<keyword evidence="3" id="KW-1185">Reference proteome</keyword>
<reference evidence="3" key="1">
    <citation type="journal article" date="2011" name="Proc. Natl. Acad. Sci. U.S.A.">
        <title>Genomic insights into the physiology and ecology of the marine filamentous cyanobacterium Lyngbya majuscula.</title>
        <authorList>
            <person name="Jones A.C."/>
            <person name="Monroe E.A."/>
            <person name="Podell S."/>
            <person name="Hess W.R."/>
            <person name="Klages S."/>
            <person name="Esquenazi E."/>
            <person name="Niessen S."/>
            <person name="Hoover H."/>
            <person name="Rothmann M."/>
            <person name="Lasken R.S."/>
            <person name="Yates J.R.III."/>
            <person name="Reinhardt R."/>
            <person name="Kube M."/>
            <person name="Burkart M.D."/>
            <person name="Allen E.E."/>
            <person name="Dorrestein P.C."/>
            <person name="Gerwick W.H."/>
            <person name="Gerwick L."/>
        </authorList>
    </citation>
    <scope>NUCLEOTIDE SEQUENCE [LARGE SCALE GENOMIC DNA]</scope>
    <source>
        <strain evidence="3">3L</strain>
    </source>
</reference>
<dbReference type="EMBL" id="GL890884">
    <property type="protein sequence ID" value="EGJ32879.1"/>
    <property type="molecule type" value="Genomic_DNA"/>
</dbReference>
<organism evidence="2 3">
    <name type="scientific">Moorena producens 3L</name>
    <dbReference type="NCBI Taxonomy" id="489825"/>
    <lineage>
        <taxon>Bacteria</taxon>
        <taxon>Bacillati</taxon>
        <taxon>Cyanobacteriota</taxon>
        <taxon>Cyanophyceae</taxon>
        <taxon>Coleofasciculales</taxon>
        <taxon>Coleofasciculaceae</taxon>
        <taxon>Moorena</taxon>
    </lineage>
</organism>
<feature type="transmembrane region" description="Helical" evidence="1">
    <location>
        <begin position="63"/>
        <end position="84"/>
    </location>
</feature>
<feature type="transmembrane region" description="Helical" evidence="1">
    <location>
        <begin position="31"/>
        <end position="51"/>
    </location>
</feature>
<accession>F4XRA2</accession>
<keyword evidence="1" id="KW-0812">Transmembrane</keyword>
<dbReference type="HOGENOM" id="CLU_1097604_0_0_3"/>
<keyword evidence="1" id="KW-1133">Transmembrane helix</keyword>
<dbReference type="AlphaFoldDB" id="F4XRA2"/>
<feature type="transmembrane region" description="Helical" evidence="1">
    <location>
        <begin position="90"/>
        <end position="112"/>
    </location>
</feature>
<protein>
    <submittedName>
        <fullName evidence="2">Uncharacterized protein</fullName>
    </submittedName>
</protein>